<evidence type="ECO:0000313" key="4">
    <source>
        <dbReference type="Proteomes" id="UP000320672"/>
    </source>
</evidence>
<evidence type="ECO:0000259" key="1">
    <source>
        <dbReference type="Pfam" id="PF07075"/>
    </source>
</evidence>
<dbReference type="PIRSF" id="PIRSF016719">
    <property type="entry name" value="UCP016719"/>
    <property type="match status" value="1"/>
</dbReference>
<protein>
    <recommendedName>
        <fullName evidence="5">DUF1343 domain-containing protein</fullName>
    </recommendedName>
</protein>
<dbReference type="Pfam" id="PF07075">
    <property type="entry name" value="NamZ_N"/>
    <property type="match status" value="1"/>
</dbReference>
<dbReference type="EMBL" id="CP036262">
    <property type="protein sequence ID" value="QDS93610.1"/>
    <property type="molecule type" value="Genomic_DNA"/>
</dbReference>
<dbReference type="AlphaFoldDB" id="A0A517MFE8"/>
<proteinExistence type="predicted"/>
<dbReference type="PANTHER" id="PTHR42915:SF1">
    <property type="entry name" value="PEPTIDOGLYCAN BETA-N-ACETYLMURAMIDASE NAMZ"/>
    <property type="match status" value="1"/>
</dbReference>
<dbReference type="Pfam" id="PF20732">
    <property type="entry name" value="NamZ_C"/>
    <property type="match status" value="1"/>
</dbReference>
<dbReference type="Proteomes" id="UP000320672">
    <property type="component" value="Chromosome"/>
</dbReference>
<evidence type="ECO:0008006" key="5">
    <source>
        <dbReference type="Google" id="ProtNLM"/>
    </source>
</evidence>
<dbReference type="KEGG" id="rml:FF011L_23830"/>
<dbReference type="Gene3D" id="3.40.50.12170">
    <property type="entry name" value="Uncharacterised protein PF07075, DUF1343"/>
    <property type="match status" value="1"/>
</dbReference>
<dbReference type="Gene3D" id="3.90.1150.140">
    <property type="match status" value="1"/>
</dbReference>
<reference evidence="3 4" key="1">
    <citation type="submission" date="2019-02" db="EMBL/GenBank/DDBJ databases">
        <title>Deep-cultivation of Planctomycetes and their phenomic and genomic characterization uncovers novel biology.</title>
        <authorList>
            <person name="Wiegand S."/>
            <person name="Jogler M."/>
            <person name="Boedeker C."/>
            <person name="Pinto D."/>
            <person name="Vollmers J."/>
            <person name="Rivas-Marin E."/>
            <person name="Kohn T."/>
            <person name="Peeters S.H."/>
            <person name="Heuer A."/>
            <person name="Rast P."/>
            <person name="Oberbeckmann S."/>
            <person name="Bunk B."/>
            <person name="Jeske O."/>
            <person name="Meyerdierks A."/>
            <person name="Storesund J.E."/>
            <person name="Kallscheuer N."/>
            <person name="Luecker S."/>
            <person name="Lage O.M."/>
            <person name="Pohl T."/>
            <person name="Merkel B.J."/>
            <person name="Hornburger P."/>
            <person name="Mueller R.-W."/>
            <person name="Bruemmer F."/>
            <person name="Labrenz M."/>
            <person name="Spormann A.M."/>
            <person name="Op den Camp H."/>
            <person name="Overmann J."/>
            <person name="Amann R."/>
            <person name="Jetten M.S.M."/>
            <person name="Mascher T."/>
            <person name="Medema M.H."/>
            <person name="Devos D.P."/>
            <person name="Kaster A.-K."/>
            <person name="Ovreas L."/>
            <person name="Rohde M."/>
            <person name="Galperin M.Y."/>
            <person name="Jogler C."/>
        </authorList>
    </citation>
    <scope>NUCLEOTIDE SEQUENCE [LARGE SCALE GENOMIC DNA]</scope>
    <source>
        <strain evidence="3 4">FF011L</strain>
    </source>
</reference>
<dbReference type="InterPro" id="IPR008302">
    <property type="entry name" value="NamZ"/>
</dbReference>
<dbReference type="GO" id="GO:0033922">
    <property type="term" value="F:peptidoglycan beta-N-acetylmuramidase activity"/>
    <property type="evidence" value="ECO:0007669"/>
    <property type="project" value="InterPro"/>
</dbReference>
<sequence length="440" mass="48594">MTFWHSPIIEMQSSCFSRMAGRTAVSVLLLWMGTTVATCQETVKPAEPASAQVPPLETPTSTLLTGLDILQRDRFVQLKGQRVGLITNHTGVNRRGESLVKILQDAPEVDLTALFSPEHGFAGILDQARIDDQQDSTTGLPIFSLYGKTRKPTPDSLQNVDTLVFDIQDIGARFYTYVSTMGLAMQAAAEQEIRFVVLDRPNPINGISVQGPILDAGSESFVGFHPIPVRHGMTVGELAQMLKQDLNLDLDLTVVPVESWQRDEMYDSTGLLWINPSPNMRNLTQALLYPGIGLIETTNVSVGRGTDTPFEIIGAPWLQPLTFAAGLNLEGLPGVRFVPLQFTPQSSKYAAQICGGVRIIVTDQSQFDSLRTGLTVAVHLRRHYPTEWETKSLNRLLNHKATYDGIIAGKSVDDLQAGYWDGLEKFIQRRKAFLIYPQEG</sequence>
<keyword evidence="4" id="KW-1185">Reference proteome</keyword>
<name>A0A517MFE8_9BACT</name>
<organism evidence="3 4">
    <name type="scientific">Roseimaritima multifibrata</name>
    <dbReference type="NCBI Taxonomy" id="1930274"/>
    <lineage>
        <taxon>Bacteria</taxon>
        <taxon>Pseudomonadati</taxon>
        <taxon>Planctomycetota</taxon>
        <taxon>Planctomycetia</taxon>
        <taxon>Pirellulales</taxon>
        <taxon>Pirellulaceae</taxon>
        <taxon>Roseimaritima</taxon>
    </lineage>
</organism>
<dbReference type="PANTHER" id="PTHR42915">
    <property type="entry name" value="HYPOTHETICAL 460 KDA PROTEIN IN FEUA-SIGW INTERGENIC REGION [PRECURSOR]"/>
    <property type="match status" value="1"/>
</dbReference>
<feature type="domain" description="Peptidoglycan beta-N-acetylmuramidase NamZ C-terminal" evidence="2">
    <location>
        <begin position="287"/>
        <end position="436"/>
    </location>
</feature>
<accession>A0A517MFE8</accession>
<dbReference type="InterPro" id="IPR048503">
    <property type="entry name" value="NamZ_C"/>
</dbReference>
<evidence type="ECO:0000259" key="2">
    <source>
        <dbReference type="Pfam" id="PF20732"/>
    </source>
</evidence>
<gene>
    <name evidence="3" type="ORF">FF011L_23830</name>
</gene>
<dbReference type="InterPro" id="IPR048502">
    <property type="entry name" value="NamZ_N"/>
</dbReference>
<feature type="domain" description="Peptidoglycan beta-N-acetylmuramidase NamZ N-terminal" evidence="1">
    <location>
        <begin position="83"/>
        <end position="283"/>
    </location>
</feature>
<evidence type="ECO:0000313" key="3">
    <source>
        <dbReference type="EMBL" id="QDS93610.1"/>
    </source>
</evidence>